<dbReference type="OrthoDB" id="47802at2759"/>
<gene>
    <name evidence="2" type="primary">LOC108038730</name>
</gene>
<organism evidence="2">
    <name type="scientific">Drosophila rhopaloa</name>
    <name type="common">Fruit fly</name>
    <dbReference type="NCBI Taxonomy" id="1041015"/>
    <lineage>
        <taxon>Eukaryota</taxon>
        <taxon>Metazoa</taxon>
        <taxon>Ecdysozoa</taxon>
        <taxon>Arthropoda</taxon>
        <taxon>Hexapoda</taxon>
        <taxon>Insecta</taxon>
        <taxon>Pterygota</taxon>
        <taxon>Neoptera</taxon>
        <taxon>Endopterygota</taxon>
        <taxon>Diptera</taxon>
        <taxon>Brachycera</taxon>
        <taxon>Muscomorpha</taxon>
        <taxon>Ephydroidea</taxon>
        <taxon>Drosophilidae</taxon>
        <taxon>Drosophila</taxon>
        <taxon>Sophophora</taxon>
    </lineage>
</organism>
<sequence>MYIDEDSEESSPFVMLTSPTKSWPASYGKKNGMWYASPGNQGWGSKPASRKPSIMEADLGTLSTTSGSIKRSAGRVIRIINNLDHSVQ</sequence>
<name>A0A6P4E3M8_DRORH</name>
<evidence type="ECO:0000256" key="1">
    <source>
        <dbReference type="SAM" id="MobiDB-lite"/>
    </source>
</evidence>
<dbReference type="AlphaFoldDB" id="A0A6P4E3M8"/>
<protein>
    <submittedName>
        <fullName evidence="2">Echinoderm microtubule-associated protein-like CG42247</fullName>
    </submittedName>
</protein>
<reference evidence="2" key="1">
    <citation type="submission" date="2025-08" db="UniProtKB">
        <authorList>
            <consortium name="RefSeq"/>
        </authorList>
    </citation>
    <scope>IDENTIFICATION</scope>
</reference>
<evidence type="ECO:0000313" key="2">
    <source>
        <dbReference type="RefSeq" id="XP_016971044.1"/>
    </source>
</evidence>
<feature type="non-terminal residue" evidence="2">
    <location>
        <position position="88"/>
    </location>
</feature>
<accession>A0A6P4E3M8</accession>
<proteinExistence type="predicted"/>
<feature type="region of interest" description="Disordered" evidence="1">
    <location>
        <begin position="1"/>
        <end position="21"/>
    </location>
</feature>
<dbReference type="RefSeq" id="XP_016971044.1">
    <property type="nucleotide sequence ID" value="XM_017115555.1"/>
</dbReference>